<dbReference type="GO" id="GO:0016042">
    <property type="term" value="P:lipid catabolic process"/>
    <property type="evidence" value="ECO:0007669"/>
    <property type="project" value="UniProtKB-UniRule"/>
</dbReference>
<organism evidence="6 7">
    <name type="scientific">Legionella sainthelensi</name>
    <dbReference type="NCBI Taxonomy" id="28087"/>
    <lineage>
        <taxon>Bacteria</taxon>
        <taxon>Pseudomonadati</taxon>
        <taxon>Pseudomonadota</taxon>
        <taxon>Gammaproteobacteria</taxon>
        <taxon>Legionellales</taxon>
        <taxon>Legionellaceae</taxon>
        <taxon>Legionella</taxon>
    </lineage>
</organism>
<dbReference type="Pfam" id="PF01734">
    <property type="entry name" value="Patatin"/>
    <property type="match status" value="1"/>
</dbReference>
<dbReference type="EMBL" id="CP025491">
    <property type="protein sequence ID" value="AUH73398.1"/>
    <property type="molecule type" value="Genomic_DNA"/>
</dbReference>
<keyword evidence="7" id="KW-1185">Reference proteome</keyword>
<dbReference type="Proteomes" id="UP000234343">
    <property type="component" value="Chromosome"/>
</dbReference>
<name>A0A2H5FP97_9GAMM</name>
<evidence type="ECO:0000256" key="4">
    <source>
        <dbReference type="PROSITE-ProRule" id="PRU01161"/>
    </source>
</evidence>
<evidence type="ECO:0000313" key="6">
    <source>
        <dbReference type="EMBL" id="AUH73398.1"/>
    </source>
</evidence>
<proteinExistence type="predicted"/>
<dbReference type="KEGG" id="lsh:CAB17_16065"/>
<reference evidence="6 7" key="1">
    <citation type="submission" date="2017-12" db="EMBL/GenBank/DDBJ databases">
        <title>Legionella sainthelensi LA01-117, whole genome sequence of a clinical isolate from New Zealand.</title>
        <authorList>
            <person name="Cree S.L."/>
            <person name="Slow S."/>
            <person name="Kennedy M.A."/>
            <person name="Murdoch D.R."/>
            <person name="Biggs P.J."/>
            <person name="Anderson T."/>
        </authorList>
    </citation>
    <scope>NUCLEOTIDE SEQUENCE [LARGE SCALE GENOMIC DNA]</scope>
    <source>
        <strain evidence="6 7">LA01-117</strain>
    </source>
</reference>
<dbReference type="Gene3D" id="3.40.1090.10">
    <property type="entry name" value="Cytosolic phospholipase A2 catalytic domain"/>
    <property type="match status" value="2"/>
</dbReference>
<accession>A0A2H5FP97</accession>
<feature type="short sequence motif" description="DGA/G" evidence="4">
    <location>
        <begin position="206"/>
        <end position="208"/>
    </location>
</feature>
<evidence type="ECO:0000313" key="7">
    <source>
        <dbReference type="Proteomes" id="UP000234343"/>
    </source>
</evidence>
<keyword evidence="1 4" id="KW-0378">Hydrolase</keyword>
<dbReference type="InterPro" id="IPR016035">
    <property type="entry name" value="Acyl_Trfase/lysoPLipase"/>
</dbReference>
<dbReference type="RefSeq" id="WP_101900920.1">
    <property type="nucleotide sequence ID" value="NZ_CP025491.2"/>
</dbReference>
<evidence type="ECO:0000256" key="3">
    <source>
        <dbReference type="ARBA" id="ARBA00023098"/>
    </source>
</evidence>
<protein>
    <recommendedName>
        <fullName evidence="5">PNPLA domain-containing protein</fullName>
    </recommendedName>
</protein>
<keyword evidence="3 4" id="KW-0443">Lipid metabolism</keyword>
<sequence>MKINSHDDFKRVIYTFQGGGALGAYQAGVFQGLTESGHYEPNWIIGTSIGAFNAGIIAGNPPKKRVEKLHQFWNSITSDLIPCINNLPMMRKFHNFLSAEQSIYLGINDFFYPNINNPFFAYNSSPDNISFYVTEPLKKLLAQFIDFDYINHGKIRLTLGVVEVQHGKACFFDNQDQTITIDHILASGALPPGFPSVKIEGKYYWDGGIFNNSPFTALLNEPVNKKTICFVNNVFDSFGLLPKSLDDVLKRHKDIIYSSHFRSNIDIYKIVHGLRYILSHLSQHIPDKLKKNPELQSLMHLQEKIAPIHFVRFLYQSPEYELSSKDYDFSRISMEEKLTNGYDDAKIALKEVPWLTEDNKETGINVHEFYRDLEKLKTIHKDY</sequence>
<dbReference type="CDD" id="cd07209">
    <property type="entry name" value="Pat_hypo_Ecoli_Z1214_like"/>
    <property type="match status" value="1"/>
</dbReference>
<evidence type="ECO:0000256" key="2">
    <source>
        <dbReference type="ARBA" id="ARBA00022963"/>
    </source>
</evidence>
<dbReference type="PANTHER" id="PTHR14226">
    <property type="entry name" value="NEUROPATHY TARGET ESTERASE/SWISS CHEESE D.MELANOGASTER"/>
    <property type="match status" value="1"/>
</dbReference>
<keyword evidence="2 4" id="KW-0442">Lipid degradation</keyword>
<feature type="domain" description="PNPLA" evidence="5">
    <location>
        <begin position="14"/>
        <end position="219"/>
    </location>
</feature>
<dbReference type="AlphaFoldDB" id="A0A2H5FP97"/>
<feature type="active site" description="Proton acceptor" evidence="4">
    <location>
        <position position="206"/>
    </location>
</feature>
<dbReference type="SUPFAM" id="SSF52151">
    <property type="entry name" value="FabD/lysophospholipase-like"/>
    <property type="match status" value="1"/>
</dbReference>
<dbReference type="InterPro" id="IPR050301">
    <property type="entry name" value="NTE"/>
</dbReference>
<dbReference type="PROSITE" id="PS51635">
    <property type="entry name" value="PNPLA"/>
    <property type="match status" value="1"/>
</dbReference>
<dbReference type="GO" id="GO:0016787">
    <property type="term" value="F:hydrolase activity"/>
    <property type="evidence" value="ECO:0007669"/>
    <property type="project" value="UniProtKB-UniRule"/>
</dbReference>
<dbReference type="Pfam" id="PF12536">
    <property type="entry name" value="DUF3734"/>
    <property type="match status" value="1"/>
</dbReference>
<dbReference type="InterPro" id="IPR002641">
    <property type="entry name" value="PNPLA_dom"/>
</dbReference>
<feature type="short sequence motif" description="GXGXXG" evidence="4">
    <location>
        <begin position="18"/>
        <end position="23"/>
    </location>
</feature>
<feature type="active site" description="Nucleophile" evidence="4">
    <location>
        <position position="48"/>
    </location>
</feature>
<dbReference type="PANTHER" id="PTHR14226:SF57">
    <property type="entry name" value="BLR7027 PROTEIN"/>
    <property type="match status" value="1"/>
</dbReference>
<feature type="short sequence motif" description="GXSXG" evidence="4">
    <location>
        <begin position="46"/>
        <end position="50"/>
    </location>
</feature>
<evidence type="ECO:0000259" key="5">
    <source>
        <dbReference type="PROSITE" id="PS51635"/>
    </source>
</evidence>
<evidence type="ECO:0000256" key="1">
    <source>
        <dbReference type="ARBA" id="ARBA00022801"/>
    </source>
</evidence>
<dbReference type="InterPro" id="IPR021095">
    <property type="entry name" value="DUF3734"/>
</dbReference>
<gene>
    <name evidence="6" type="ORF">CAB17_16065</name>
</gene>